<keyword evidence="2" id="KW-0472">Membrane</keyword>
<evidence type="ECO:0000256" key="2">
    <source>
        <dbReference type="SAM" id="Phobius"/>
    </source>
</evidence>
<evidence type="ECO:0000313" key="3">
    <source>
        <dbReference type="EMBL" id="CAA9270239.1"/>
    </source>
</evidence>
<protein>
    <submittedName>
        <fullName evidence="3">Uncharacterized protein</fullName>
    </submittedName>
</protein>
<name>A0A6J4J9B6_9PROT</name>
<reference evidence="3" key="1">
    <citation type="submission" date="2020-02" db="EMBL/GenBank/DDBJ databases">
        <authorList>
            <person name="Meier V. D."/>
        </authorList>
    </citation>
    <scope>NUCLEOTIDE SEQUENCE</scope>
    <source>
        <strain evidence="3">AVDCRST_MAG27</strain>
    </source>
</reference>
<proteinExistence type="predicted"/>
<sequence>MNSDNLVVWLFAMTLIVGAALGVWQWTRTKQAKRTNEHSVATTPEAGPQPKA</sequence>
<evidence type="ECO:0000256" key="1">
    <source>
        <dbReference type="SAM" id="MobiDB-lite"/>
    </source>
</evidence>
<feature type="transmembrane region" description="Helical" evidence="2">
    <location>
        <begin position="6"/>
        <end position="24"/>
    </location>
</feature>
<accession>A0A6J4J9B6</accession>
<gene>
    <name evidence="3" type="ORF">AVDCRST_MAG27-3069</name>
</gene>
<organism evidence="3">
    <name type="scientific">uncultured Craurococcus sp</name>
    <dbReference type="NCBI Taxonomy" id="1135998"/>
    <lineage>
        <taxon>Bacteria</taxon>
        <taxon>Pseudomonadati</taxon>
        <taxon>Pseudomonadota</taxon>
        <taxon>Alphaproteobacteria</taxon>
        <taxon>Acetobacterales</taxon>
        <taxon>Acetobacteraceae</taxon>
        <taxon>Craurococcus</taxon>
        <taxon>environmental samples</taxon>
    </lineage>
</organism>
<feature type="region of interest" description="Disordered" evidence="1">
    <location>
        <begin position="31"/>
        <end position="52"/>
    </location>
</feature>
<keyword evidence="2" id="KW-1133">Transmembrane helix</keyword>
<dbReference type="AlphaFoldDB" id="A0A6J4J9B6"/>
<keyword evidence="2" id="KW-0812">Transmembrane</keyword>
<dbReference type="EMBL" id="CADCTD010000143">
    <property type="protein sequence ID" value="CAA9270239.1"/>
    <property type="molecule type" value="Genomic_DNA"/>
</dbReference>